<accession>A0A835APQ5</accession>
<organism evidence="2 3">
    <name type="scientific">Digitaria exilis</name>
    <dbReference type="NCBI Taxonomy" id="1010633"/>
    <lineage>
        <taxon>Eukaryota</taxon>
        <taxon>Viridiplantae</taxon>
        <taxon>Streptophyta</taxon>
        <taxon>Embryophyta</taxon>
        <taxon>Tracheophyta</taxon>
        <taxon>Spermatophyta</taxon>
        <taxon>Magnoliopsida</taxon>
        <taxon>Liliopsida</taxon>
        <taxon>Poales</taxon>
        <taxon>Poaceae</taxon>
        <taxon>PACMAD clade</taxon>
        <taxon>Panicoideae</taxon>
        <taxon>Panicodae</taxon>
        <taxon>Paniceae</taxon>
        <taxon>Anthephorinae</taxon>
        <taxon>Digitaria</taxon>
    </lineage>
</organism>
<evidence type="ECO:0000313" key="3">
    <source>
        <dbReference type="Proteomes" id="UP000636709"/>
    </source>
</evidence>
<dbReference type="PANTHER" id="PTHR33065">
    <property type="entry name" value="OS07G0486400 PROTEIN"/>
    <property type="match status" value="1"/>
</dbReference>
<gene>
    <name evidence="2" type="ORF">HU200_052150</name>
</gene>
<name>A0A835APQ5_9POAL</name>
<dbReference type="OrthoDB" id="687118at2759"/>
<dbReference type="EMBL" id="JACEFO010002273">
    <property type="protein sequence ID" value="KAF8668940.1"/>
    <property type="molecule type" value="Genomic_DNA"/>
</dbReference>
<dbReference type="AlphaFoldDB" id="A0A835APQ5"/>
<dbReference type="Pfam" id="PF20241">
    <property type="entry name" value="DUF6598"/>
    <property type="match status" value="1"/>
</dbReference>
<reference evidence="2" key="1">
    <citation type="submission" date="2020-07" db="EMBL/GenBank/DDBJ databases">
        <title>Genome sequence and genetic diversity analysis of an under-domesticated orphan crop, white fonio (Digitaria exilis).</title>
        <authorList>
            <person name="Bennetzen J.L."/>
            <person name="Chen S."/>
            <person name="Ma X."/>
            <person name="Wang X."/>
            <person name="Yssel A.E.J."/>
            <person name="Chaluvadi S.R."/>
            <person name="Johnson M."/>
            <person name="Gangashetty P."/>
            <person name="Hamidou F."/>
            <person name="Sanogo M.D."/>
            <person name="Zwaenepoel A."/>
            <person name="Wallace J."/>
            <person name="Van De Peer Y."/>
            <person name="Van Deynze A."/>
        </authorList>
    </citation>
    <scope>NUCLEOTIDE SEQUENCE</scope>
    <source>
        <tissue evidence="2">Leaves</tissue>
    </source>
</reference>
<dbReference type="PANTHER" id="PTHR33065:SF153">
    <property type="entry name" value="DUF6598 DOMAIN-CONTAINING PROTEIN"/>
    <property type="match status" value="1"/>
</dbReference>
<comment type="caution">
    <text evidence="2">The sequence shown here is derived from an EMBL/GenBank/DDBJ whole genome shotgun (WGS) entry which is preliminary data.</text>
</comment>
<sequence length="248" mass="27614">MRFTFSKPPYDDVMHENALHIFSAKVTSTKVDFPFHVFGPTRAAMLETSTPVIIEVDLMLKGATDSEDQKLSSLAVPVISDDTMYSPVWKSGYTSKLSTIEFTLGHIIRSVEATIFAQVTRGSWPDGFRGQFSVIASGVHAIHDACTIYHTSVNDKELVVVSVDTTGELKVYVKAWGGDGCFMSKWVNFKPLDAGKCEATIDIGFCAMNVTIFWSLISYRPVLANSALQMAILKWHVASSYYSEFRRR</sequence>
<dbReference type="Proteomes" id="UP000636709">
    <property type="component" value="Unassembled WGS sequence"/>
</dbReference>
<feature type="domain" description="DUF6598" evidence="1">
    <location>
        <begin position="39"/>
        <end position="212"/>
    </location>
</feature>
<dbReference type="InterPro" id="IPR046533">
    <property type="entry name" value="DUF6598"/>
</dbReference>
<keyword evidence="3" id="KW-1185">Reference proteome</keyword>
<evidence type="ECO:0000259" key="1">
    <source>
        <dbReference type="Pfam" id="PF20241"/>
    </source>
</evidence>
<proteinExistence type="predicted"/>
<protein>
    <recommendedName>
        <fullName evidence="1">DUF6598 domain-containing protein</fullName>
    </recommendedName>
</protein>
<evidence type="ECO:0000313" key="2">
    <source>
        <dbReference type="EMBL" id="KAF8668940.1"/>
    </source>
</evidence>